<reference evidence="2 3" key="1">
    <citation type="submission" date="2018-06" db="EMBL/GenBank/DDBJ databases">
        <title>Draft genome sequence of hyperthermophilic methanogen Methanothermobacter tenebrarum sp. MCM-B 1447.</title>
        <authorList>
            <person name="Pore S.D."/>
            <person name="Dagar S."/>
            <person name="Dhakephalkar P.K."/>
        </authorList>
    </citation>
    <scope>NUCLEOTIDE SEQUENCE [LARGE SCALE GENOMIC DNA]</scope>
    <source>
        <strain evidence="2 3">MCM B 1447</strain>
    </source>
</reference>
<keyword evidence="2" id="KW-0560">Oxidoreductase</keyword>
<dbReference type="OrthoDB" id="4907at2157"/>
<evidence type="ECO:0000259" key="1">
    <source>
        <dbReference type="Pfam" id="PF04321"/>
    </source>
</evidence>
<dbReference type="GO" id="GO:0019305">
    <property type="term" value="P:dTDP-rhamnose biosynthetic process"/>
    <property type="evidence" value="ECO:0007669"/>
    <property type="project" value="TreeGrafter"/>
</dbReference>
<dbReference type="Gene3D" id="3.90.25.10">
    <property type="entry name" value="UDP-galactose 4-epimerase, domain 1"/>
    <property type="match status" value="1"/>
</dbReference>
<dbReference type="Gene3D" id="3.40.50.720">
    <property type="entry name" value="NAD(P)-binding Rossmann-like Domain"/>
    <property type="match status" value="1"/>
</dbReference>
<dbReference type="EMBL" id="QLOE01000001">
    <property type="protein sequence ID" value="RAO79807.1"/>
    <property type="molecule type" value="Genomic_DNA"/>
</dbReference>
<feature type="domain" description="RmlD-like substrate binding" evidence="1">
    <location>
        <begin position="1"/>
        <end position="274"/>
    </location>
</feature>
<gene>
    <name evidence="2" type="primary">rfbD</name>
    <name evidence="2" type="ORF">DPC56_00545</name>
</gene>
<evidence type="ECO:0000313" key="3">
    <source>
        <dbReference type="Proteomes" id="UP000249782"/>
    </source>
</evidence>
<organism evidence="2 3">
    <name type="scientific">Methanothermobacter tenebrarum</name>
    <dbReference type="NCBI Taxonomy" id="680118"/>
    <lineage>
        <taxon>Archaea</taxon>
        <taxon>Methanobacteriati</taxon>
        <taxon>Methanobacteriota</taxon>
        <taxon>Methanomada group</taxon>
        <taxon>Methanobacteria</taxon>
        <taxon>Methanobacteriales</taxon>
        <taxon>Methanobacteriaceae</taxon>
        <taxon>Methanothermobacter</taxon>
    </lineage>
</organism>
<dbReference type="Proteomes" id="UP000249782">
    <property type="component" value="Unassembled WGS sequence"/>
</dbReference>
<dbReference type="PANTHER" id="PTHR10491">
    <property type="entry name" value="DTDP-4-DEHYDRORHAMNOSE REDUCTASE"/>
    <property type="match status" value="1"/>
</dbReference>
<accession>A0A328PAR1</accession>
<dbReference type="NCBIfam" id="TIGR01214">
    <property type="entry name" value="rmlD"/>
    <property type="match status" value="1"/>
</dbReference>
<dbReference type="PANTHER" id="PTHR10491:SF4">
    <property type="entry name" value="METHIONINE ADENOSYLTRANSFERASE 2 SUBUNIT BETA"/>
    <property type="match status" value="1"/>
</dbReference>
<dbReference type="GO" id="GO:0008831">
    <property type="term" value="F:dTDP-4-dehydrorhamnose reductase activity"/>
    <property type="evidence" value="ECO:0007669"/>
    <property type="project" value="UniProtKB-EC"/>
</dbReference>
<dbReference type="InterPro" id="IPR029903">
    <property type="entry name" value="RmlD-like-bd"/>
</dbReference>
<dbReference type="CDD" id="cd05254">
    <property type="entry name" value="dTDP_HR_like_SDR_e"/>
    <property type="match status" value="1"/>
</dbReference>
<dbReference type="GO" id="GO:0005829">
    <property type="term" value="C:cytosol"/>
    <property type="evidence" value="ECO:0007669"/>
    <property type="project" value="TreeGrafter"/>
</dbReference>
<protein>
    <submittedName>
        <fullName evidence="2">dTDP-4-dehydrorhamnose reductase</fullName>
        <ecNumber evidence="2">1.1.1.133</ecNumber>
    </submittedName>
</protein>
<sequence length="277" mass="31795">MRIFITGATGMLGRDIVKTLTDDHKLITKRVDITILEDLLDFISRSKPDMVIHTAAFTDVDAAESAKDDAYKVNVLGTRNVTVAASKVKAPIVYISTDYVFDGEKREGYYEFDKPNPINFYGLTKYLGEVCVRHLTNKFYIVRTSWLFGKHGKNFVKTIINLAEEKERIKVVHDQIGSPTYTLDLAEAIGELIKRPAYGIYHITNTGHCSWYEFAKEVFEKANIEISLEPVDSNNFKRPAKRPKCSILKNYNWKMEGFPTLRDYRLALQDYLRGLKF</sequence>
<proteinExistence type="predicted"/>
<comment type="caution">
    <text evidence="2">The sequence shown here is derived from an EMBL/GenBank/DDBJ whole genome shotgun (WGS) entry which is preliminary data.</text>
</comment>
<name>A0A328PAR1_9EURY</name>
<dbReference type="AlphaFoldDB" id="A0A328PAR1"/>
<dbReference type="InterPro" id="IPR005913">
    <property type="entry name" value="dTDP_dehydrorham_reduct"/>
</dbReference>
<dbReference type="EC" id="1.1.1.133" evidence="2"/>
<keyword evidence="3" id="KW-1185">Reference proteome</keyword>
<dbReference type="SUPFAM" id="SSF51735">
    <property type="entry name" value="NAD(P)-binding Rossmann-fold domains"/>
    <property type="match status" value="1"/>
</dbReference>
<dbReference type="InterPro" id="IPR036291">
    <property type="entry name" value="NAD(P)-bd_dom_sf"/>
</dbReference>
<evidence type="ECO:0000313" key="2">
    <source>
        <dbReference type="EMBL" id="RAO79807.1"/>
    </source>
</evidence>
<dbReference type="RefSeq" id="WP_112093117.1">
    <property type="nucleotide sequence ID" value="NZ_QLOE01000001.1"/>
</dbReference>
<dbReference type="Pfam" id="PF04321">
    <property type="entry name" value="RmlD_sub_bind"/>
    <property type="match status" value="1"/>
</dbReference>